<name>A0A1M4X3S9_9BACE</name>
<reference evidence="1 2" key="1">
    <citation type="submission" date="2016-11" db="EMBL/GenBank/DDBJ databases">
        <authorList>
            <person name="Jaros S."/>
            <person name="Januszkiewicz K."/>
            <person name="Wedrychowicz H."/>
        </authorList>
    </citation>
    <scope>NUCLEOTIDE SEQUENCE [LARGE SCALE GENOMIC DNA]</scope>
    <source>
        <strain evidence="1 2">DSM 26883</strain>
    </source>
</reference>
<accession>A0A1M4X3S9</accession>
<dbReference type="STRING" id="871325.SAMN05444349_107135"/>
<dbReference type="EMBL" id="FQVD01000007">
    <property type="protein sequence ID" value="SHE88099.1"/>
    <property type="molecule type" value="Genomic_DNA"/>
</dbReference>
<dbReference type="Proteomes" id="UP000184436">
    <property type="component" value="Unassembled WGS sequence"/>
</dbReference>
<sequence>MYLLIKRYIKSKCMLLGRDFVVLGISENGVNSRG</sequence>
<keyword evidence="2" id="KW-1185">Reference proteome</keyword>
<dbReference type="AlphaFoldDB" id="A0A1M4X3S9"/>
<evidence type="ECO:0000313" key="1">
    <source>
        <dbReference type="EMBL" id="SHE88099.1"/>
    </source>
</evidence>
<organism evidence="1 2">
    <name type="scientific">Bacteroides faecichinchillae</name>
    <dbReference type="NCBI Taxonomy" id="871325"/>
    <lineage>
        <taxon>Bacteria</taxon>
        <taxon>Pseudomonadati</taxon>
        <taxon>Bacteroidota</taxon>
        <taxon>Bacteroidia</taxon>
        <taxon>Bacteroidales</taxon>
        <taxon>Bacteroidaceae</taxon>
        <taxon>Bacteroides</taxon>
    </lineage>
</organism>
<proteinExistence type="predicted"/>
<evidence type="ECO:0000313" key="2">
    <source>
        <dbReference type="Proteomes" id="UP000184436"/>
    </source>
</evidence>
<protein>
    <submittedName>
        <fullName evidence="1">Uncharacterized protein</fullName>
    </submittedName>
</protein>
<gene>
    <name evidence="1" type="ORF">SAMN05444349_107135</name>
</gene>